<evidence type="ECO:0000256" key="1">
    <source>
        <dbReference type="SAM" id="MobiDB-lite"/>
    </source>
</evidence>
<dbReference type="Proteomes" id="UP000800092">
    <property type="component" value="Unassembled WGS sequence"/>
</dbReference>
<accession>A0A6A6H4K9</accession>
<gene>
    <name evidence="2" type="ORF">EV356DRAFT_517107</name>
</gene>
<evidence type="ECO:0000313" key="2">
    <source>
        <dbReference type="EMBL" id="KAF2232758.1"/>
    </source>
</evidence>
<dbReference type="OrthoDB" id="5365129at2759"/>
<feature type="region of interest" description="Disordered" evidence="1">
    <location>
        <begin position="267"/>
        <end position="295"/>
    </location>
</feature>
<keyword evidence="3" id="KW-1185">Reference proteome</keyword>
<proteinExistence type="predicted"/>
<evidence type="ECO:0000313" key="3">
    <source>
        <dbReference type="Proteomes" id="UP000800092"/>
    </source>
</evidence>
<dbReference type="EMBL" id="ML991812">
    <property type="protein sequence ID" value="KAF2232758.1"/>
    <property type="molecule type" value="Genomic_DNA"/>
</dbReference>
<reference evidence="2" key="1">
    <citation type="journal article" date="2020" name="Stud. Mycol.">
        <title>101 Dothideomycetes genomes: a test case for predicting lifestyles and emergence of pathogens.</title>
        <authorList>
            <person name="Haridas S."/>
            <person name="Albert R."/>
            <person name="Binder M."/>
            <person name="Bloem J."/>
            <person name="Labutti K."/>
            <person name="Salamov A."/>
            <person name="Andreopoulos B."/>
            <person name="Baker S."/>
            <person name="Barry K."/>
            <person name="Bills G."/>
            <person name="Bluhm B."/>
            <person name="Cannon C."/>
            <person name="Castanera R."/>
            <person name="Culley D."/>
            <person name="Daum C."/>
            <person name="Ezra D."/>
            <person name="Gonzalez J."/>
            <person name="Henrissat B."/>
            <person name="Kuo A."/>
            <person name="Liang C."/>
            <person name="Lipzen A."/>
            <person name="Lutzoni F."/>
            <person name="Magnuson J."/>
            <person name="Mondo S."/>
            <person name="Nolan M."/>
            <person name="Ohm R."/>
            <person name="Pangilinan J."/>
            <person name="Park H.-J."/>
            <person name="Ramirez L."/>
            <person name="Alfaro M."/>
            <person name="Sun H."/>
            <person name="Tritt A."/>
            <person name="Yoshinaga Y."/>
            <person name="Zwiers L.-H."/>
            <person name="Turgeon B."/>
            <person name="Goodwin S."/>
            <person name="Spatafora J."/>
            <person name="Crous P."/>
            <person name="Grigoriev I."/>
        </authorList>
    </citation>
    <scope>NUCLEOTIDE SEQUENCE</scope>
    <source>
        <strain evidence="2">Tuck. ex Michener</strain>
    </source>
</reference>
<sequence length="434" mass="46066">MALEAISGVIGIVSDALGLIDTVADQFPSQSSGSKTTVRIGAGLPMSAKDKSASLGGKVPHIGLAGNSGNWLGVKKSNGHTIDDGNFADIDVDQGDSNESPAYVVVAAGGNDALCISYIAITDPAKNQQAWVGDVGYQCGARWYYSSAIFGSSNYQPRCTWIDGDDTNDIVEYAISMHITDFKGVGDPSQHQGLVKEYKDNVASMCGSAPRLTFWSSWDMDKDRMPIYNPVLQYNDDGSDKSNIYTAGDSLGHPMGKPIELTPVGLQRKRRRGIASPNASNGTVNATMKSNPRPDDIVITRNTEHKIRPLCDHPKALGPSIVNLAEELFCDMTDKIVYPLCSSNVTCGCLDLGNVAGNLNDTNSTLPSGSTSQNSTSTNTPRLKPTCSKQRLGKPTDDPTIHPDSRVEDSANTSGVGSGSSSGGVAFKNVIHWT</sequence>
<protein>
    <submittedName>
        <fullName evidence="2">Uncharacterized protein</fullName>
    </submittedName>
</protein>
<feature type="region of interest" description="Disordered" evidence="1">
    <location>
        <begin position="363"/>
        <end position="421"/>
    </location>
</feature>
<organism evidence="2 3">
    <name type="scientific">Viridothelium virens</name>
    <name type="common">Speckled blister lichen</name>
    <name type="synonym">Trypethelium virens</name>
    <dbReference type="NCBI Taxonomy" id="1048519"/>
    <lineage>
        <taxon>Eukaryota</taxon>
        <taxon>Fungi</taxon>
        <taxon>Dikarya</taxon>
        <taxon>Ascomycota</taxon>
        <taxon>Pezizomycotina</taxon>
        <taxon>Dothideomycetes</taxon>
        <taxon>Dothideomycetes incertae sedis</taxon>
        <taxon>Trypetheliales</taxon>
        <taxon>Trypetheliaceae</taxon>
        <taxon>Viridothelium</taxon>
    </lineage>
</organism>
<dbReference type="AlphaFoldDB" id="A0A6A6H4K9"/>
<feature type="compositionally biased region" description="Low complexity" evidence="1">
    <location>
        <begin position="370"/>
        <end position="380"/>
    </location>
</feature>
<feature type="compositionally biased region" description="Polar residues" evidence="1">
    <location>
        <begin position="277"/>
        <end position="290"/>
    </location>
</feature>
<feature type="compositionally biased region" description="Basic and acidic residues" evidence="1">
    <location>
        <begin position="394"/>
        <end position="409"/>
    </location>
</feature>
<name>A0A6A6H4K9_VIRVR</name>